<gene>
    <name evidence="4" type="ORF">Egran_06908</name>
</gene>
<feature type="non-terminal residue" evidence="4">
    <location>
        <position position="1"/>
    </location>
</feature>
<dbReference type="InterPro" id="IPR036322">
    <property type="entry name" value="WD40_repeat_dom_sf"/>
</dbReference>
<dbReference type="PROSITE" id="PS50082">
    <property type="entry name" value="WD_REPEATS_2"/>
    <property type="match status" value="2"/>
</dbReference>
<dbReference type="SMART" id="SM00320">
    <property type="entry name" value="WD40"/>
    <property type="match status" value="9"/>
</dbReference>
<evidence type="ECO:0000259" key="2">
    <source>
        <dbReference type="Pfam" id="PF04192"/>
    </source>
</evidence>
<accession>A0A232LMJ1</accession>
<feature type="domain" description="WDR36/Utp21 C-terminal" evidence="2">
    <location>
        <begin position="852"/>
        <end position="1079"/>
    </location>
</feature>
<dbReference type="Pfam" id="PF25171">
    <property type="entry name" value="Beta-prop_WDR36-Utp21_1st"/>
    <property type="match status" value="1"/>
</dbReference>
<organism evidence="4 5">
    <name type="scientific">Elaphomyces granulatus</name>
    <dbReference type="NCBI Taxonomy" id="519963"/>
    <lineage>
        <taxon>Eukaryota</taxon>
        <taxon>Fungi</taxon>
        <taxon>Dikarya</taxon>
        <taxon>Ascomycota</taxon>
        <taxon>Pezizomycotina</taxon>
        <taxon>Eurotiomycetes</taxon>
        <taxon>Eurotiomycetidae</taxon>
        <taxon>Eurotiales</taxon>
        <taxon>Elaphomycetaceae</taxon>
        <taxon>Elaphomyces</taxon>
    </lineage>
</organism>
<dbReference type="GO" id="GO:0032040">
    <property type="term" value="C:small-subunit processome"/>
    <property type="evidence" value="ECO:0007669"/>
    <property type="project" value="EnsemblFungi"/>
</dbReference>
<evidence type="ECO:0000256" key="1">
    <source>
        <dbReference type="PROSITE-ProRule" id="PRU00221"/>
    </source>
</evidence>
<evidence type="ECO:0000313" key="5">
    <source>
        <dbReference type="Proteomes" id="UP000243515"/>
    </source>
</evidence>
<evidence type="ECO:0000313" key="4">
    <source>
        <dbReference type="EMBL" id="OXV05324.1"/>
    </source>
</evidence>
<feature type="repeat" description="WD" evidence="1">
    <location>
        <begin position="637"/>
        <end position="678"/>
    </location>
</feature>
<dbReference type="InterPro" id="IPR001680">
    <property type="entry name" value="WD40_rpt"/>
</dbReference>
<keyword evidence="1" id="KW-0853">WD repeat</keyword>
<keyword evidence="5" id="KW-1185">Reference proteome</keyword>
<dbReference type="Proteomes" id="UP000243515">
    <property type="component" value="Unassembled WGS sequence"/>
</dbReference>
<dbReference type="PANTHER" id="PTHR22840">
    <property type="entry name" value="WD REPEAT-CONTAINING PROTEIN 36"/>
    <property type="match status" value="1"/>
</dbReference>
<dbReference type="GO" id="GO:0006364">
    <property type="term" value="P:rRNA processing"/>
    <property type="evidence" value="ECO:0007669"/>
    <property type="project" value="InterPro"/>
</dbReference>
<evidence type="ECO:0000259" key="3">
    <source>
        <dbReference type="Pfam" id="PF25171"/>
    </source>
</evidence>
<dbReference type="Pfam" id="PF25168">
    <property type="entry name" value="Beta-prop_WDR36-Utp21_2nd"/>
    <property type="match status" value="1"/>
</dbReference>
<dbReference type="InterPro" id="IPR015943">
    <property type="entry name" value="WD40/YVTN_repeat-like_dom_sf"/>
</dbReference>
<dbReference type="InterPro" id="IPR059157">
    <property type="entry name" value="WDR36-Utp21_N"/>
</dbReference>
<dbReference type="EMBL" id="NPHW01007179">
    <property type="protein sequence ID" value="OXV05324.1"/>
    <property type="molecule type" value="Genomic_DNA"/>
</dbReference>
<reference evidence="4 5" key="1">
    <citation type="journal article" date="2015" name="Environ. Microbiol.">
        <title>Metagenome sequence of Elaphomyces granulatus from sporocarp tissue reveals Ascomycota ectomycorrhizal fingerprints of genome expansion and a Proteobacteria-rich microbiome.</title>
        <authorList>
            <person name="Quandt C.A."/>
            <person name="Kohler A."/>
            <person name="Hesse C.N."/>
            <person name="Sharpton T.J."/>
            <person name="Martin F."/>
            <person name="Spatafora J.W."/>
        </authorList>
    </citation>
    <scope>NUCLEOTIDE SEQUENCE [LARGE SCALE GENOMIC DNA]</scope>
    <source>
        <strain evidence="4 5">OSC145934</strain>
    </source>
</reference>
<dbReference type="GO" id="GO:0034388">
    <property type="term" value="C:Pwp2p-containing subcomplex of 90S preribosome"/>
    <property type="evidence" value="ECO:0007669"/>
    <property type="project" value="TreeGrafter"/>
</dbReference>
<dbReference type="SUPFAM" id="SSF50978">
    <property type="entry name" value="WD40 repeat-like"/>
    <property type="match status" value="1"/>
</dbReference>
<dbReference type="SUPFAM" id="SSF50998">
    <property type="entry name" value="Quinoprotein alcohol dehydrogenase-like"/>
    <property type="match status" value="1"/>
</dbReference>
<sequence>DFTQLFNFRLTPSCDPVPANKPFPFHSAVLIMPAVLTEAADVPLAKRHKRLPNEDPLPQNRPSNSRIFSPFRTIGLVSPTAIPFTSVRLGKTTFQVTTSVGRSLQTHDLRRGLNLIFLSHPQTPEFITATCAWKDRVFAAWGRLRSSGPGGVWVYKRGKKVAELDVPPGILEPIVQLLVFGSWIAGCGGRTIQVWKSHTYEHYTTLNVASGSYPGGHVFTGTVCTMPTYLNKIFVGKYDGSVDIWNLSTSKLLYSILPPHPNTGAVSALRSTPVLCLLAIAYSDGTLTIHNVDLDRPVLSLGSASVSGRTVTSIAFRSDDLGAGEDGREPGVMATASLNSGDITMWDLTGGGRIVGIIRGAHEMSIVDNESGINKVEFLDGQPLMVSSGKDNALRSWIFDDIPFSPIPRLLHSRSGHSVAVTLLKFLPASSDGSESTGKWLLSASKDHSLWGFSLRRDGQATELSQGNVRNKAKKIGTLHSRVEESIKVEDLKAPDISCIACSLNNDRGMGATSTGPIWANLRGTNVDGVVGLESVVTGHRGDKYARTWFWGKKRAGRWAFETGDGTEVKSVAISPCGTFALIGSAGGCIDMFNLQSGIHRRSFPARISALQVKNRRLRKGNQMLGAALNGGSEIGDGKHMKEVTGLMVDGLNRNVVSCGLDGRVKFWDFLSGQLAGELNWNLVAAITGLRYNSANELAAFSCDDLCIRIVDIETRKVVREFWGCVGQINDFAFSNDGRWIIVASMDSVIRVWDLPTGHLIDAFRVASTCIALDFSVTGEFLATAHADGVGINIWNNKTIFSHGLQKSINENDITEVSVPTASGDNCTGTIEAAFSDELKAPEQERLPLTSEQLSDRLATLSVVPRSTWQTLLNLDLIRERNKPKEPPKIPEKAPFFIPAVSEPNGPGSPADHVSQHGLGATDISTAKHSRVLRKQLSEGVSARRSLLCSLLKSSLESDNFTPCIEYLKSLSPAKADLEIRSLDVRLQEGRCELADFVTALTERLKSKKDFELVNVWMAVFLRLHADVISGYWAVESGEYHALQMLHDALTLWKIEQQRETKRLAELVSYCRGVVSFLRSAR</sequence>
<name>A0A232LMJ1_9EURO</name>
<proteinExistence type="predicted"/>
<dbReference type="Pfam" id="PF04192">
    <property type="entry name" value="Utp21"/>
    <property type="match status" value="1"/>
</dbReference>
<feature type="repeat" description="WD" evidence="1">
    <location>
        <begin position="722"/>
        <end position="763"/>
    </location>
</feature>
<dbReference type="AlphaFoldDB" id="A0A232LMJ1"/>
<dbReference type="PROSITE" id="PS50294">
    <property type="entry name" value="WD_REPEATS_REGION"/>
    <property type="match status" value="1"/>
</dbReference>
<protein>
    <submittedName>
        <fullName evidence="4">Uncharacterized protein</fullName>
    </submittedName>
</protein>
<dbReference type="InterPro" id="IPR011047">
    <property type="entry name" value="Quinoprotein_ADH-like_sf"/>
</dbReference>
<dbReference type="Gene3D" id="2.130.10.10">
    <property type="entry name" value="YVTN repeat-like/Quinoprotein amine dehydrogenase"/>
    <property type="match status" value="2"/>
</dbReference>
<feature type="domain" description="WDR36/Utp21 N-terminal" evidence="3">
    <location>
        <begin position="96"/>
        <end position="400"/>
    </location>
</feature>
<comment type="caution">
    <text evidence="4">The sequence shown here is derived from an EMBL/GenBank/DDBJ whole genome shotgun (WGS) entry which is preliminary data.</text>
</comment>
<dbReference type="PANTHER" id="PTHR22840:SF12">
    <property type="entry name" value="WD REPEAT-CONTAINING PROTEIN 36"/>
    <property type="match status" value="1"/>
</dbReference>
<dbReference type="InterPro" id="IPR007319">
    <property type="entry name" value="WDR36/Utp21_C"/>
</dbReference>
<dbReference type="OrthoDB" id="10250769at2759"/>